<evidence type="ECO:0000313" key="1">
    <source>
        <dbReference type="EMBL" id="NRT20866.1"/>
    </source>
</evidence>
<gene>
    <name evidence="1" type="ORF">HNP98_003710</name>
</gene>
<keyword evidence="2" id="KW-1185">Reference proteome</keyword>
<dbReference type="RefSeq" id="WP_173811633.1">
    <property type="nucleotide sequence ID" value="NZ_JABSNP010000022.1"/>
</dbReference>
<reference evidence="1 2" key="1">
    <citation type="submission" date="2020-05" db="EMBL/GenBank/DDBJ databases">
        <title>Genomic Encyclopedia of Type Strains, Phase IV (KMG-V): Genome sequencing to study the core and pangenomes of soil and plant-associated prokaryotes.</title>
        <authorList>
            <person name="Whitman W."/>
        </authorList>
    </citation>
    <scope>NUCLEOTIDE SEQUENCE [LARGE SCALE GENOMIC DNA]</scope>
    <source>
        <strain evidence="1 2">9A</strain>
    </source>
</reference>
<dbReference type="PROSITE" id="PS51257">
    <property type="entry name" value="PROKAR_LIPOPROTEIN"/>
    <property type="match status" value="1"/>
</dbReference>
<organism evidence="1 2">
    <name type="scientific">Hymenobacter caeli</name>
    <dbReference type="NCBI Taxonomy" id="2735894"/>
    <lineage>
        <taxon>Bacteria</taxon>
        <taxon>Pseudomonadati</taxon>
        <taxon>Bacteroidota</taxon>
        <taxon>Cytophagia</taxon>
        <taxon>Cytophagales</taxon>
        <taxon>Hymenobacteraceae</taxon>
        <taxon>Hymenobacter</taxon>
    </lineage>
</organism>
<proteinExistence type="predicted"/>
<comment type="caution">
    <text evidence="1">The sequence shown here is derived from an EMBL/GenBank/DDBJ whole genome shotgun (WGS) entry which is preliminary data.</text>
</comment>
<protein>
    <recommendedName>
        <fullName evidence="3">DUF4488 domain-containing protein</fullName>
    </recommendedName>
</protein>
<name>A0ABX2FUL0_9BACT</name>
<dbReference type="EMBL" id="JABSNP010000022">
    <property type="protein sequence ID" value="NRT20866.1"/>
    <property type="molecule type" value="Genomic_DNA"/>
</dbReference>
<dbReference type="Proteomes" id="UP000779507">
    <property type="component" value="Unassembled WGS sequence"/>
</dbReference>
<evidence type="ECO:0000313" key="2">
    <source>
        <dbReference type="Proteomes" id="UP000779507"/>
    </source>
</evidence>
<sequence length="166" mass="18684">MKFGTLMLFLFVGSTGITGCQPNQSPFASRTSKPAATTDLQRLTGVWVRQDTSGEYKGGFQLMRINADSTGTFAFFSDNAKTSGKAFFIQHPEAPRYYFKEGPIKVRYRPKPPGKLIYIPDIEVQVWTSGFRFDYELSGDTLREIDKMGYQGSLVRVQRGVVSKTR</sequence>
<evidence type="ECO:0008006" key="3">
    <source>
        <dbReference type="Google" id="ProtNLM"/>
    </source>
</evidence>
<accession>A0ABX2FUL0</accession>